<dbReference type="PANTHER" id="PTHR33992">
    <property type="entry name" value="RIBONUCLEASE P PROTEIN COMPONENT"/>
    <property type="match status" value="1"/>
</dbReference>
<keyword evidence="5 6" id="KW-0694">RNA-binding</keyword>
<comment type="catalytic activity">
    <reaction evidence="6">
        <text>Endonucleolytic cleavage of RNA, removing 5'-extranucleotides from tRNA precursor.</text>
        <dbReference type="EC" id="3.1.26.5"/>
    </reaction>
</comment>
<comment type="caution">
    <text evidence="8">The sequence shown here is derived from an EMBL/GenBank/DDBJ whole genome shotgun (WGS) entry which is preliminary data.</text>
</comment>
<evidence type="ECO:0000256" key="5">
    <source>
        <dbReference type="ARBA" id="ARBA00022884"/>
    </source>
</evidence>
<dbReference type="NCBIfam" id="TIGR00188">
    <property type="entry name" value="rnpA"/>
    <property type="match status" value="1"/>
</dbReference>
<dbReference type="GO" id="GO:0000049">
    <property type="term" value="F:tRNA binding"/>
    <property type="evidence" value="ECO:0007669"/>
    <property type="project" value="UniProtKB-UniRule"/>
</dbReference>
<dbReference type="PANTHER" id="PTHR33992:SF1">
    <property type="entry name" value="RIBONUCLEASE P PROTEIN COMPONENT"/>
    <property type="match status" value="1"/>
</dbReference>
<dbReference type="InterPro" id="IPR000100">
    <property type="entry name" value="RNase_P"/>
</dbReference>
<dbReference type="HAMAP" id="MF_00227">
    <property type="entry name" value="RNase_P"/>
    <property type="match status" value="1"/>
</dbReference>
<evidence type="ECO:0000256" key="1">
    <source>
        <dbReference type="ARBA" id="ARBA00022694"/>
    </source>
</evidence>
<organism evidence="8 9">
    <name type="scientific">Candidatus Uhrbacteria bacterium CG10_big_fil_rev_8_21_14_0_10_50_16</name>
    <dbReference type="NCBI Taxonomy" id="1975039"/>
    <lineage>
        <taxon>Bacteria</taxon>
        <taxon>Candidatus Uhriibacteriota</taxon>
    </lineage>
</organism>
<dbReference type="GO" id="GO:0001682">
    <property type="term" value="P:tRNA 5'-leader removal"/>
    <property type="evidence" value="ECO:0007669"/>
    <property type="project" value="UniProtKB-UniRule"/>
</dbReference>
<protein>
    <recommendedName>
        <fullName evidence="6 7">Ribonuclease P protein component</fullName>
        <shortName evidence="6">RNase P protein</shortName>
        <shortName evidence="6">RNaseP protein</shortName>
        <ecNumber evidence="6 7">3.1.26.5</ecNumber>
    </recommendedName>
    <alternativeName>
        <fullName evidence="6">Protein C5</fullName>
    </alternativeName>
</protein>
<dbReference type="SUPFAM" id="SSF54211">
    <property type="entry name" value="Ribosomal protein S5 domain 2-like"/>
    <property type="match status" value="1"/>
</dbReference>
<evidence type="ECO:0000256" key="3">
    <source>
        <dbReference type="ARBA" id="ARBA00022759"/>
    </source>
</evidence>
<accession>A0A2H0RLQ4</accession>
<comment type="subunit">
    <text evidence="6">Consists of a catalytic RNA component (M1 or rnpB) and a protein subunit.</text>
</comment>
<dbReference type="InterPro" id="IPR014721">
    <property type="entry name" value="Ribsml_uS5_D2-typ_fold_subgr"/>
</dbReference>
<dbReference type="GO" id="GO:0004526">
    <property type="term" value="F:ribonuclease P activity"/>
    <property type="evidence" value="ECO:0007669"/>
    <property type="project" value="UniProtKB-UniRule"/>
</dbReference>
<dbReference type="GO" id="GO:0030677">
    <property type="term" value="C:ribonuclease P complex"/>
    <property type="evidence" value="ECO:0007669"/>
    <property type="project" value="TreeGrafter"/>
</dbReference>
<evidence type="ECO:0000256" key="7">
    <source>
        <dbReference type="NCBIfam" id="TIGR00188"/>
    </source>
</evidence>
<dbReference type="Proteomes" id="UP000230084">
    <property type="component" value="Unassembled WGS sequence"/>
</dbReference>
<keyword evidence="1 6" id="KW-0819">tRNA processing</keyword>
<evidence type="ECO:0000313" key="8">
    <source>
        <dbReference type="EMBL" id="PIR47428.1"/>
    </source>
</evidence>
<keyword evidence="3 6" id="KW-0255">Endonuclease</keyword>
<dbReference type="EC" id="3.1.26.5" evidence="6 7"/>
<evidence type="ECO:0000256" key="6">
    <source>
        <dbReference type="HAMAP-Rule" id="MF_00227"/>
    </source>
</evidence>
<proteinExistence type="inferred from homology"/>
<dbReference type="EMBL" id="PCYM01000006">
    <property type="protein sequence ID" value="PIR47428.1"/>
    <property type="molecule type" value="Genomic_DNA"/>
</dbReference>
<name>A0A2H0RLQ4_9BACT</name>
<sequence length="128" mass="14719">MCVSFLYYRAMLPYDYRLKKEMDIKKLFSKGKGVFDVKVGAKVRKNGLQQTRFVIVVGVKVHKRAFRRNRIRRRVRAILEAHLSHIATDYDIAIIARPEALKASYEELQTSVLSALKKAGVLNDVPIL</sequence>
<evidence type="ECO:0000313" key="9">
    <source>
        <dbReference type="Proteomes" id="UP000230084"/>
    </source>
</evidence>
<dbReference type="AlphaFoldDB" id="A0A2H0RLQ4"/>
<evidence type="ECO:0000256" key="2">
    <source>
        <dbReference type="ARBA" id="ARBA00022722"/>
    </source>
</evidence>
<keyword evidence="4 6" id="KW-0378">Hydrolase</keyword>
<keyword evidence="2 6" id="KW-0540">Nuclease</keyword>
<dbReference type="Pfam" id="PF00825">
    <property type="entry name" value="Ribonuclease_P"/>
    <property type="match status" value="1"/>
</dbReference>
<gene>
    <name evidence="6 8" type="primary">rnpA</name>
    <name evidence="8" type="ORF">COV06_03140</name>
</gene>
<dbReference type="InterPro" id="IPR020568">
    <property type="entry name" value="Ribosomal_Su5_D2-typ_SF"/>
</dbReference>
<comment type="function">
    <text evidence="6">RNaseP catalyzes the removal of the 5'-leader sequence from pre-tRNA to produce the mature 5'-terminus. It can also cleave other RNA substrates such as 4.5S RNA. The protein component plays an auxiliary but essential role in vivo by binding to the 5'-leader sequence and broadening the substrate specificity of the ribozyme.</text>
</comment>
<dbReference type="Gene3D" id="3.30.230.10">
    <property type="match status" value="1"/>
</dbReference>
<reference evidence="8 9" key="1">
    <citation type="submission" date="2017-09" db="EMBL/GenBank/DDBJ databases">
        <title>Depth-based differentiation of microbial function through sediment-hosted aquifers and enrichment of novel symbionts in the deep terrestrial subsurface.</title>
        <authorList>
            <person name="Probst A.J."/>
            <person name="Ladd B."/>
            <person name="Jarett J.K."/>
            <person name="Geller-Mcgrath D.E."/>
            <person name="Sieber C.M."/>
            <person name="Emerson J.B."/>
            <person name="Anantharaman K."/>
            <person name="Thomas B.C."/>
            <person name="Malmstrom R."/>
            <person name="Stieglmeier M."/>
            <person name="Klingl A."/>
            <person name="Woyke T."/>
            <person name="Ryan C.M."/>
            <person name="Banfield J.F."/>
        </authorList>
    </citation>
    <scope>NUCLEOTIDE SEQUENCE [LARGE SCALE GENOMIC DNA]</scope>
    <source>
        <strain evidence="8">CG10_big_fil_rev_8_21_14_0_10_50_16</strain>
    </source>
</reference>
<comment type="similarity">
    <text evidence="6">Belongs to the RnpA family.</text>
</comment>
<evidence type="ECO:0000256" key="4">
    <source>
        <dbReference type="ARBA" id="ARBA00022801"/>
    </source>
</evidence>
<dbReference type="GO" id="GO:0042781">
    <property type="term" value="F:3'-tRNA processing endoribonuclease activity"/>
    <property type="evidence" value="ECO:0007669"/>
    <property type="project" value="TreeGrafter"/>
</dbReference>